<name>A0A917XQM1_9ACTN</name>
<dbReference type="InterPro" id="IPR036361">
    <property type="entry name" value="SAP_dom_sf"/>
</dbReference>
<dbReference type="EMBL" id="BMML01000107">
    <property type="protein sequence ID" value="GGN47803.1"/>
    <property type="molecule type" value="Genomic_DNA"/>
</dbReference>
<evidence type="ECO:0000256" key="1">
    <source>
        <dbReference type="SAM" id="MobiDB-lite"/>
    </source>
</evidence>
<reference evidence="2" key="1">
    <citation type="journal article" date="2014" name="Int. J. Syst. Evol. Microbiol.">
        <title>Complete genome sequence of Corynebacterium casei LMG S-19264T (=DSM 44701T), isolated from a smear-ripened cheese.</title>
        <authorList>
            <consortium name="US DOE Joint Genome Institute (JGI-PGF)"/>
            <person name="Walter F."/>
            <person name="Albersmeier A."/>
            <person name="Kalinowski J."/>
            <person name="Ruckert C."/>
        </authorList>
    </citation>
    <scope>NUCLEOTIDE SEQUENCE</scope>
    <source>
        <strain evidence="2">CGMCC 4.7110</strain>
    </source>
</reference>
<protein>
    <recommendedName>
        <fullName evidence="4">Rho termination factor N-terminal domain-containing protein</fullName>
    </recommendedName>
</protein>
<evidence type="ECO:0000313" key="2">
    <source>
        <dbReference type="EMBL" id="GGN47803.1"/>
    </source>
</evidence>
<proteinExistence type="predicted"/>
<dbReference type="AlphaFoldDB" id="A0A917XQM1"/>
<accession>A0A917XQM1</accession>
<dbReference type="Gene3D" id="1.10.720.30">
    <property type="entry name" value="SAP domain"/>
    <property type="match status" value="1"/>
</dbReference>
<evidence type="ECO:0008006" key="4">
    <source>
        <dbReference type="Google" id="ProtNLM"/>
    </source>
</evidence>
<organism evidence="2 3">
    <name type="scientific">Streptomyces fuscichromogenes</name>
    <dbReference type="NCBI Taxonomy" id="1324013"/>
    <lineage>
        <taxon>Bacteria</taxon>
        <taxon>Bacillati</taxon>
        <taxon>Actinomycetota</taxon>
        <taxon>Actinomycetes</taxon>
        <taxon>Kitasatosporales</taxon>
        <taxon>Streptomycetaceae</taxon>
        <taxon>Streptomyces</taxon>
    </lineage>
</organism>
<sequence>MRITMKTLSAHPDGTLEIGKTYEVPGQCGEERAAELLDGGYAVLAEEDLSADDPGPAEAADPEADKPLEKRTVDQLKAYAAEHGIDLGDAGKKAEILDRITTELARREAESGD</sequence>
<dbReference type="Proteomes" id="UP000653411">
    <property type="component" value="Unassembled WGS sequence"/>
</dbReference>
<gene>
    <name evidence="2" type="ORF">GCM10011578_101590</name>
</gene>
<keyword evidence="3" id="KW-1185">Reference proteome</keyword>
<evidence type="ECO:0000313" key="3">
    <source>
        <dbReference type="Proteomes" id="UP000653411"/>
    </source>
</evidence>
<comment type="caution">
    <text evidence="2">The sequence shown here is derived from an EMBL/GenBank/DDBJ whole genome shotgun (WGS) entry which is preliminary data.</text>
</comment>
<reference evidence="2" key="2">
    <citation type="submission" date="2020-09" db="EMBL/GenBank/DDBJ databases">
        <authorList>
            <person name="Sun Q."/>
            <person name="Zhou Y."/>
        </authorList>
    </citation>
    <scope>NUCLEOTIDE SEQUENCE</scope>
    <source>
        <strain evidence="2">CGMCC 4.7110</strain>
    </source>
</reference>
<feature type="region of interest" description="Disordered" evidence="1">
    <location>
        <begin position="47"/>
        <end position="69"/>
    </location>
</feature>